<dbReference type="InterPro" id="IPR018294">
    <property type="entry name" value="ISPD_synthase_CS"/>
</dbReference>
<dbReference type="CDD" id="cd02516">
    <property type="entry name" value="CDP-ME_synthetase"/>
    <property type="match status" value="1"/>
</dbReference>
<dbReference type="InterPro" id="IPR029044">
    <property type="entry name" value="Nucleotide-diphossugar_trans"/>
</dbReference>
<protein>
    <submittedName>
        <fullName evidence="4">2-C-methyl-D-erythritol 4-phosphate cytidylyltransferase</fullName>
    </submittedName>
</protein>
<evidence type="ECO:0000256" key="1">
    <source>
        <dbReference type="ARBA" id="ARBA00022679"/>
    </source>
</evidence>
<feature type="region of interest" description="Disordered" evidence="3">
    <location>
        <begin position="76"/>
        <end position="111"/>
    </location>
</feature>
<dbReference type="PANTHER" id="PTHR32125:SF4">
    <property type="entry name" value="2-C-METHYL-D-ERYTHRITOL 4-PHOSPHATE CYTIDYLYLTRANSFERASE, CHLOROPLASTIC"/>
    <property type="match status" value="1"/>
</dbReference>
<dbReference type="GO" id="GO:0050518">
    <property type="term" value="F:2-C-methyl-D-erythritol 4-phosphate cytidylyltransferase activity"/>
    <property type="evidence" value="ECO:0007669"/>
    <property type="project" value="TreeGrafter"/>
</dbReference>
<keyword evidence="2 4" id="KW-0548">Nucleotidyltransferase</keyword>
<evidence type="ECO:0000256" key="2">
    <source>
        <dbReference type="ARBA" id="ARBA00022695"/>
    </source>
</evidence>
<evidence type="ECO:0000256" key="3">
    <source>
        <dbReference type="SAM" id="MobiDB-lite"/>
    </source>
</evidence>
<keyword evidence="5" id="KW-1185">Reference proteome</keyword>
<dbReference type="Proteomes" id="UP000326546">
    <property type="component" value="Chromosome"/>
</dbReference>
<sequence length="298" mass="30442">MVLVAAGQGTRLGAGLPKALVPLGHGPQQAPIVVHALHAALACRALTSVVVVAPPDPEGMQQLTTAVRAAVAAAFPDRTRDKARQDTPTGSTGHVESPDRTRERHPRDTPGVSIQVVAGGAERSDSVRLGLRALPLGVSVVLVHDAARALTPVGVFDRVVEAVRSGRAAVTPALPVSDTVKQVVLGPDGLATVVTTLDRFTLRAVQTPQGFSRPTLERAHEEFERSGPGVGGVANATDDCSLVEACGGQVTVVEGSPRALKITTPHDLEQAAGWLAQAASTSAAGTAAAAPDGEEVSS</sequence>
<organism evidence="4 5">
    <name type="scientific">Ornithinimicrobium pratense</name>
    <dbReference type="NCBI Taxonomy" id="2593973"/>
    <lineage>
        <taxon>Bacteria</taxon>
        <taxon>Bacillati</taxon>
        <taxon>Actinomycetota</taxon>
        <taxon>Actinomycetes</taxon>
        <taxon>Micrococcales</taxon>
        <taxon>Ornithinimicrobiaceae</taxon>
        <taxon>Ornithinimicrobium</taxon>
    </lineage>
</organism>
<evidence type="ECO:0000313" key="4">
    <source>
        <dbReference type="EMBL" id="QFG70346.1"/>
    </source>
</evidence>
<dbReference type="InterPro" id="IPR034683">
    <property type="entry name" value="IspD/TarI"/>
</dbReference>
<dbReference type="PROSITE" id="PS01295">
    <property type="entry name" value="ISPD"/>
    <property type="match status" value="1"/>
</dbReference>
<dbReference type="Pfam" id="PF01128">
    <property type="entry name" value="IspD"/>
    <property type="match status" value="2"/>
</dbReference>
<proteinExistence type="predicted"/>
<name>A0A5J6VAK6_9MICO</name>
<dbReference type="PANTHER" id="PTHR32125">
    <property type="entry name" value="2-C-METHYL-D-ERYTHRITOL 4-PHOSPHATE CYTIDYLYLTRANSFERASE, CHLOROPLASTIC"/>
    <property type="match status" value="1"/>
</dbReference>
<feature type="compositionally biased region" description="Basic and acidic residues" evidence="3">
    <location>
        <begin position="96"/>
        <end position="108"/>
    </location>
</feature>
<reference evidence="4 5" key="1">
    <citation type="submission" date="2019-09" db="EMBL/GenBank/DDBJ databases">
        <title>Serinicoccus pratensis sp. nov., isolated from meadow soil.</title>
        <authorList>
            <person name="Zhang W."/>
        </authorList>
    </citation>
    <scope>NUCLEOTIDE SEQUENCE [LARGE SCALE GENOMIC DNA]</scope>
    <source>
        <strain evidence="4 5">W204</strain>
    </source>
</reference>
<dbReference type="AlphaFoldDB" id="A0A5J6VAK6"/>
<dbReference type="KEGG" id="serw:FY030_13220"/>
<dbReference type="EMBL" id="CP044427">
    <property type="protein sequence ID" value="QFG70346.1"/>
    <property type="molecule type" value="Genomic_DNA"/>
</dbReference>
<keyword evidence="1 4" id="KW-0808">Transferase</keyword>
<dbReference type="InterPro" id="IPR050088">
    <property type="entry name" value="IspD/TarI_cytidylyltransf_bact"/>
</dbReference>
<gene>
    <name evidence="4" type="ORF">FY030_13220</name>
</gene>
<dbReference type="Gene3D" id="3.90.550.10">
    <property type="entry name" value="Spore Coat Polysaccharide Biosynthesis Protein SpsA, Chain A"/>
    <property type="match status" value="1"/>
</dbReference>
<accession>A0A5J6VAK6</accession>
<dbReference type="SUPFAM" id="SSF53448">
    <property type="entry name" value="Nucleotide-diphospho-sugar transferases"/>
    <property type="match status" value="1"/>
</dbReference>
<dbReference type="GO" id="GO:0008299">
    <property type="term" value="P:isoprenoid biosynthetic process"/>
    <property type="evidence" value="ECO:0007669"/>
    <property type="project" value="InterPro"/>
</dbReference>
<dbReference type="OrthoDB" id="9802561at2"/>
<evidence type="ECO:0000313" key="5">
    <source>
        <dbReference type="Proteomes" id="UP000326546"/>
    </source>
</evidence>